<proteinExistence type="predicted"/>
<dbReference type="Proteomes" id="UP001596091">
    <property type="component" value="Unassembled WGS sequence"/>
</dbReference>
<reference evidence="3" key="1">
    <citation type="journal article" date="2019" name="Int. J. Syst. Evol. Microbiol.">
        <title>The Global Catalogue of Microorganisms (GCM) 10K type strain sequencing project: providing services to taxonomists for standard genome sequencing and annotation.</title>
        <authorList>
            <consortium name="The Broad Institute Genomics Platform"/>
            <consortium name="The Broad Institute Genome Sequencing Center for Infectious Disease"/>
            <person name="Wu L."/>
            <person name="Ma J."/>
        </authorList>
    </citation>
    <scope>NUCLEOTIDE SEQUENCE [LARGE SCALE GENOMIC DNA]</scope>
    <source>
        <strain evidence="3">JCM 4087</strain>
    </source>
</reference>
<organism evidence="2 3">
    <name type="scientific">Acidicapsa dinghuensis</name>
    <dbReference type="NCBI Taxonomy" id="2218256"/>
    <lineage>
        <taxon>Bacteria</taxon>
        <taxon>Pseudomonadati</taxon>
        <taxon>Acidobacteriota</taxon>
        <taxon>Terriglobia</taxon>
        <taxon>Terriglobales</taxon>
        <taxon>Acidobacteriaceae</taxon>
        <taxon>Acidicapsa</taxon>
    </lineage>
</organism>
<evidence type="ECO:0008006" key="4">
    <source>
        <dbReference type="Google" id="ProtNLM"/>
    </source>
</evidence>
<evidence type="ECO:0000256" key="1">
    <source>
        <dbReference type="SAM" id="SignalP"/>
    </source>
</evidence>
<protein>
    <recommendedName>
        <fullName evidence="4">DUF4142 domain-containing protein</fullName>
    </recommendedName>
</protein>
<keyword evidence="1" id="KW-0732">Signal</keyword>
<feature type="chain" id="PRO_5045574779" description="DUF4142 domain-containing protein" evidence="1">
    <location>
        <begin position="21"/>
        <end position="158"/>
    </location>
</feature>
<keyword evidence="3" id="KW-1185">Reference proteome</keyword>
<gene>
    <name evidence="2" type="ORF">ACFPT7_14155</name>
</gene>
<name>A0ABW1EHL0_9BACT</name>
<accession>A0ABW1EHL0</accession>
<dbReference type="RefSeq" id="WP_263341225.1">
    <property type="nucleotide sequence ID" value="NZ_JAGSYH010000007.1"/>
</dbReference>
<feature type="signal peptide" evidence="1">
    <location>
        <begin position="1"/>
        <end position="20"/>
    </location>
</feature>
<evidence type="ECO:0000313" key="3">
    <source>
        <dbReference type="Proteomes" id="UP001596091"/>
    </source>
</evidence>
<comment type="caution">
    <text evidence="2">The sequence shown here is derived from an EMBL/GenBank/DDBJ whole genome shotgun (WGS) entry which is preliminary data.</text>
</comment>
<evidence type="ECO:0000313" key="2">
    <source>
        <dbReference type="EMBL" id="MFC5863444.1"/>
    </source>
</evidence>
<sequence length="158" mass="17553">MRCKISLFAGSLAVISILLAAAPACKAFASLDDKIPSAQSIAALELKASQAAPKEQCFLYAELVHEMIEYSSAEYAAGNYEQGADTLKHVNEFAQKIHILVTDNEKRLKNAQILLRHTAFRLNELLHSTSMEDHPLIEKTLAQVNQVQNEAMLQVFRK</sequence>
<dbReference type="EMBL" id="JBHSPH010000004">
    <property type="protein sequence ID" value="MFC5863444.1"/>
    <property type="molecule type" value="Genomic_DNA"/>
</dbReference>